<feature type="coiled-coil region" evidence="1">
    <location>
        <begin position="13"/>
        <end position="47"/>
    </location>
</feature>
<accession>A0A7S1XFD5</accession>
<dbReference type="AlphaFoldDB" id="A0A7S1XFD5"/>
<evidence type="ECO:0000313" key="2">
    <source>
        <dbReference type="EMBL" id="CAD9234471.1"/>
    </source>
</evidence>
<dbReference type="EMBL" id="HBGH01011816">
    <property type="protein sequence ID" value="CAD9234471.1"/>
    <property type="molecule type" value="Transcribed_RNA"/>
</dbReference>
<gene>
    <name evidence="2" type="ORF">CCAE0312_LOCUS6560</name>
</gene>
<name>A0A7S1XFD5_9RHOD</name>
<keyword evidence="1" id="KW-0175">Coiled coil</keyword>
<reference evidence="2" key="1">
    <citation type="submission" date="2021-01" db="EMBL/GenBank/DDBJ databases">
        <authorList>
            <person name="Corre E."/>
            <person name="Pelletier E."/>
            <person name="Niang G."/>
            <person name="Scheremetjew M."/>
            <person name="Finn R."/>
            <person name="Kale V."/>
            <person name="Holt S."/>
            <person name="Cochrane G."/>
            <person name="Meng A."/>
            <person name="Brown T."/>
            <person name="Cohen L."/>
        </authorList>
    </citation>
    <scope>NUCLEOTIDE SEQUENCE</scope>
    <source>
        <strain evidence="2">SAG 36.94</strain>
    </source>
</reference>
<evidence type="ECO:0000256" key="1">
    <source>
        <dbReference type="SAM" id="Coils"/>
    </source>
</evidence>
<proteinExistence type="predicted"/>
<organism evidence="2">
    <name type="scientific">Compsopogon caeruleus</name>
    <dbReference type="NCBI Taxonomy" id="31354"/>
    <lineage>
        <taxon>Eukaryota</taxon>
        <taxon>Rhodophyta</taxon>
        <taxon>Compsopogonophyceae</taxon>
        <taxon>Compsopogonales</taxon>
        <taxon>Compsopogonaceae</taxon>
        <taxon>Compsopogon</taxon>
    </lineage>
</organism>
<protein>
    <submittedName>
        <fullName evidence="2">Uncharacterized protein</fullName>
    </submittedName>
</protein>
<sequence length="129" mass="14683">MEISSSMVEELVDRANRRRLQRAERILKQLKEECQSMAQINARMKDQHHAWMIATGRMTGSGEWMESGADVASFIENLKEANEDETKIMPLVKALRAQKDAATEAAFEFYAQRFNQSYATSNHDGSTLP</sequence>